<dbReference type="EMBL" id="JACIDY010000007">
    <property type="protein sequence ID" value="MBB3941164.1"/>
    <property type="molecule type" value="Genomic_DNA"/>
</dbReference>
<feature type="compositionally biased region" description="Basic and acidic residues" evidence="1">
    <location>
        <begin position="37"/>
        <end position="51"/>
    </location>
</feature>
<evidence type="ECO:0000313" key="3">
    <source>
        <dbReference type="EMBL" id="MBB3941164.1"/>
    </source>
</evidence>
<evidence type="ECO:0008006" key="5">
    <source>
        <dbReference type="Google" id="ProtNLM"/>
    </source>
</evidence>
<dbReference type="AlphaFoldDB" id="A0A7W6C0A7"/>
<evidence type="ECO:0000256" key="1">
    <source>
        <dbReference type="SAM" id="MobiDB-lite"/>
    </source>
</evidence>
<reference evidence="3 4" key="1">
    <citation type="submission" date="2020-08" db="EMBL/GenBank/DDBJ databases">
        <title>Genomic Encyclopedia of Type Strains, Phase IV (KMG-IV): sequencing the most valuable type-strain genomes for metagenomic binning, comparative biology and taxonomic classification.</title>
        <authorList>
            <person name="Goeker M."/>
        </authorList>
    </citation>
    <scope>NUCLEOTIDE SEQUENCE [LARGE SCALE GENOMIC DNA]</scope>
    <source>
        <strain evidence="3 4">DSM 27568</strain>
    </source>
</reference>
<keyword evidence="2" id="KW-0732">Signal</keyword>
<feature type="signal peptide" evidence="2">
    <location>
        <begin position="1"/>
        <end position="20"/>
    </location>
</feature>
<keyword evidence="4" id="KW-1185">Reference proteome</keyword>
<feature type="region of interest" description="Disordered" evidence="1">
    <location>
        <begin position="32"/>
        <end position="51"/>
    </location>
</feature>
<name>A0A7W6C0A7_9SPHN</name>
<gene>
    <name evidence="3" type="ORF">GGR39_002832</name>
</gene>
<organism evidence="3 4">
    <name type="scientific">Novosphingobium fluoreni</name>
    <dbReference type="NCBI Taxonomy" id="1391222"/>
    <lineage>
        <taxon>Bacteria</taxon>
        <taxon>Pseudomonadati</taxon>
        <taxon>Pseudomonadota</taxon>
        <taxon>Alphaproteobacteria</taxon>
        <taxon>Sphingomonadales</taxon>
        <taxon>Sphingomonadaceae</taxon>
        <taxon>Novosphingobium</taxon>
    </lineage>
</organism>
<dbReference type="Proteomes" id="UP000561459">
    <property type="component" value="Unassembled WGS sequence"/>
</dbReference>
<evidence type="ECO:0000313" key="4">
    <source>
        <dbReference type="Proteomes" id="UP000561459"/>
    </source>
</evidence>
<accession>A0A7W6C0A7</accession>
<protein>
    <recommendedName>
        <fullName evidence="5">DUF2946 domain-containing protein</fullName>
    </recommendedName>
</protein>
<evidence type="ECO:0000256" key="2">
    <source>
        <dbReference type="SAM" id="SignalP"/>
    </source>
</evidence>
<sequence length="101" mass="10804">MLRRLLALLLLFALSAPALAMSGHCVPPPTHHIVHAPAHEKGHHSDSGQSERRDCIGCVLPDFGMVAAPKAQLPAALIGLPALHRVFLPPRARPEVPPPRS</sequence>
<comment type="caution">
    <text evidence="3">The sequence shown here is derived from an EMBL/GenBank/DDBJ whole genome shotgun (WGS) entry which is preliminary data.</text>
</comment>
<feature type="chain" id="PRO_5030680530" description="DUF2946 domain-containing protein" evidence="2">
    <location>
        <begin position="21"/>
        <end position="101"/>
    </location>
</feature>
<proteinExistence type="predicted"/>